<evidence type="ECO:0000313" key="5">
    <source>
        <dbReference type="Proteomes" id="UP000410492"/>
    </source>
</evidence>
<evidence type="ECO:0000256" key="1">
    <source>
        <dbReference type="ARBA" id="ARBA00022460"/>
    </source>
</evidence>
<dbReference type="Proteomes" id="UP000410492">
    <property type="component" value="Unassembled WGS sequence"/>
</dbReference>
<dbReference type="OrthoDB" id="6748312at2759"/>
<name>A0A653BHQ7_CALMS</name>
<feature type="region of interest" description="Disordered" evidence="3">
    <location>
        <begin position="327"/>
        <end position="352"/>
    </location>
</feature>
<proteinExistence type="predicted"/>
<dbReference type="GO" id="GO:0042302">
    <property type="term" value="F:structural constituent of cuticle"/>
    <property type="evidence" value="ECO:0007669"/>
    <property type="project" value="UniProtKB-UniRule"/>
</dbReference>
<evidence type="ECO:0000256" key="3">
    <source>
        <dbReference type="SAM" id="MobiDB-lite"/>
    </source>
</evidence>
<gene>
    <name evidence="4" type="ORF">CALMAC_LOCUS1121</name>
</gene>
<dbReference type="AlphaFoldDB" id="A0A653BHQ7"/>
<dbReference type="PANTHER" id="PTHR12236:SF95">
    <property type="entry name" value="CUTICULAR PROTEIN 76BD, ISOFORM C-RELATED"/>
    <property type="match status" value="1"/>
</dbReference>
<keyword evidence="5" id="KW-1185">Reference proteome</keyword>
<reference evidence="4 5" key="1">
    <citation type="submission" date="2019-01" db="EMBL/GenBank/DDBJ databases">
        <authorList>
            <person name="Sayadi A."/>
        </authorList>
    </citation>
    <scope>NUCLEOTIDE SEQUENCE [LARGE SCALE GENOMIC DNA]</scope>
</reference>
<accession>A0A653BHQ7</accession>
<dbReference type="PROSITE" id="PS51155">
    <property type="entry name" value="CHIT_BIND_RR_2"/>
    <property type="match status" value="1"/>
</dbReference>
<dbReference type="InterPro" id="IPR000618">
    <property type="entry name" value="Insect_cuticle"/>
</dbReference>
<dbReference type="Pfam" id="PF00379">
    <property type="entry name" value="Chitin_bind_4"/>
    <property type="match status" value="1"/>
</dbReference>
<dbReference type="PANTHER" id="PTHR12236">
    <property type="entry name" value="STRUCTURAL CONTITUENT OF CUTICLE"/>
    <property type="match status" value="1"/>
</dbReference>
<protein>
    <submittedName>
        <fullName evidence="4">Uncharacterized protein</fullName>
    </submittedName>
</protein>
<dbReference type="GO" id="GO:0031012">
    <property type="term" value="C:extracellular matrix"/>
    <property type="evidence" value="ECO:0007669"/>
    <property type="project" value="TreeGrafter"/>
</dbReference>
<feature type="non-terminal residue" evidence="4">
    <location>
        <position position="1"/>
    </location>
</feature>
<keyword evidence="1 2" id="KW-0193">Cuticle</keyword>
<evidence type="ECO:0000256" key="2">
    <source>
        <dbReference type="PROSITE-ProRule" id="PRU00497"/>
    </source>
</evidence>
<dbReference type="EMBL" id="CAACVG010001260">
    <property type="protein sequence ID" value="VEN35127.1"/>
    <property type="molecule type" value="Genomic_DNA"/>
</dbReference>
<dbReference type="GO" id="GO:0005615">
    <property type="term" value="C:extracellular space"/>
    <property type="evidence" value="ECO:0007669"/>
    <property type="project" value="TreeGrafter"/>
</dbReference>
<evidence type="ECO:0000313" key="4">
    <source>
        <dbReference type="EMBL" id="VEN35127.1"/>
    </source>
</evidence>
<sequence>RTTPKLPKLLWPGAKIIHYHLLEIVYKNCGAVFFESVFGGVCSCNIGKMYGKIIFLAFLAAHAQAQHYDHHDATSSVRFNQHHSTVHHIQSAPTLVKAAPLVAAHTAPVHAASHAPVYTAHQTAHQIAHQAPTAYQAPVYNVHQTAHQAAYQAPTFAAHQTPVITAHQAAPALVAHAAPVFTAYHGASGQIAAHAVPSHNQAQTYAGLQFGAAHGAPLAAHFAAPVAKVAAPALVKAAPVKAIAAPVLVAGGYHQGSHGHHEEQYAPAKYIFEYGVEDTHTGDIHSHKEQREGDVTHGEYSLHEADGTIRTVKYTVDKHSGFNAVVERSGKASHPQPAKTLKAAVPQQQYHH</sequence>
<dbReference type="InterPro" id="IPR051217">
    <property type="entry name" value="Insect_Cuticle_Struc_Prot"/>
</dbReference>
<organism evidence="4 5">
    <name type="scientific">Callosobruchus maculatus</name>
    <name type="common">Southern cowpea weevil</name>
    <name type="synonym">Pulse bruchid</name>
    <dbReference type="NCBI Taxonomy" id="64391"/>
    <lineage>
        <taxon>Eukaryota</taxon>
        <taxon>Metazoa</taxon>
        <taxon>Ecdysozoa</taxon>
        <taxon>Arthropoda</taxon>
        <taxon>Hexapoda</taxon>
        <taxon>Insecta</taxon>
        <taxon>Pterygota</taxon>
        <taxon>Neoptera</taxon>
        <taxon>Endopterygota</taxon>
        <taxon>Coleoptera</taxon>
        <taxon>Polyphaga</taxon>
        <taxon>Cucujiformia</taxon>
        <taxon>Chrysomeloidea</taxon>
        <taxon>Chrysomelidae</taxon>
        <taxon>Bruchinae</taxon>
        <taxon>Bruchini</taxon>
        <taxon>Callosobruchus</taxon>
    </lineage>
</organism>